<name>A0A375HA46_9BURK</name>
<reference evidence="2 3" key="1">
    <citation type="submission" date="2018-01" db="EMBL/GenBank/DDBJ databases">
        <authorList>
            <person name="Gaut B.S."/>
            <person name="Morton B.R."/>
            <person name="Clegg M.T."/>
            <person name="Duvall M.R."/>
        </authorList>
    </citation>
    <scope>NUCLEOTIDE SEQUENCE</scope>
    <source>
        <strain evidence="2">Cupriavidus taiwanensis STM 8555</strain>
        <plasmid evidence="2">I</plasmid>
        <plasmid evidence="3">Plasmid cbm2613_p</plasmid>
    </source>
</reference>
<dbReference type="EMBL" id="LT984809">
    <property type="protein sequence ID" value="SPD48871.1"/>
    <property type="molecule type" value="Genomic_DNA"/>
</dbReference>
<evidence type="ECO:0000313" key="2">
    <source>
        <dbReference type="EMBL" id="SPD48871.1"/>
    </source>
</evidence>
<evidence type="ECO:0000313" key="3">
    <source>
        <dbReference type="Proteomes" id="UP000256952"/>
    </source>
</evidence>
<protein>
    <submittedName>
        <fullName evidence="2">Uncharacterized protein</fullName>
    </submittedName>
</protein>
<organism evidence="2">
    <name type="scientific">Cupriavidus taiwanensis</name>
    <dbReference type="NCBI Taxonomy" id="164546"/>
    <lineage>
        <taxon>Bacteria</taxon>
        <taxon>Pseudomonadati</taxon>
        <taxon>Pseudomonadota</taxon>
        <taxon>Betaproteobacteria</taxon>
        <taxon>Burkholderiales</taxon>
        <taxon>Burkholderiaceae</taxon>
        <taxon>Cupriavidus</taxon>
    </lineage>
</organism>
<reference evidence="1" key="2">
    <citation type="submission" date="2018-01" db="EMBL/GenBank/DDBJ databases">
        <authorList>
            <person name="Clerissi C."/>
        </authorList>
    </citation>
    <scope>NUCLEOTIDE SEQUENCE</scope>
    <source>
        <strain evidence="1">Cupriavidus taiwanensis STM 8556</strain>
        <plasmid evidence="1">CBM2613_p</plasmid>
    </source>
</reference>
<sequence>MLDEKIHYLSWHSGTTLTSARNVLRAKACPTGTGASLRDLATLGAEQGIVQ</sequence>
<dbReference type="Proteomes" id="UP000256952">
    <property type="component" value="Plasmid CBM2613_p"/>
</dbReference>
<evidence type="ECO:0000313" key="1">
    <source>
        <dbReference type="EMBL" id="SOZ74405.1"/>
    </source>
</evidence>
<dbReference type="EMBL" id="LT976981">
    <property type="protein sequence ID" value="SOZ74405.1"/>
    <property type="molecule type" value="Genomic_DNA"/>
</dbReference>
<accession>A0A375HA46</accession>
<geneLocation type="plasmid" evidence="1">
    <name>CBM2613_p</name>
</geneLocation>
<geneLocation type="plasmid" evidence="3">
    <name>cbm2613_p</name>
</geneLocation>
<proteinExistence type="predicted"/>
<keyword evidence="2" id="KW-0614">Plasmid</keyword>
<gene>
    <name evidence="2" type="ORF">CBM2612_P0216</name>
    <name evidence="1" type="ORF">CBM2613_P10050</name>
</gene>
<geneLocation type="plasmid" evidence="2">
    <name>I</name>
</geneLocation>
<dbReference type="AlphaFoldDB" id="A0A375HA46"/>